<evidence type="ECO:0000313" key="2">
    <source>
        <dbReference type="EMBL" id="OWQ97694.1"/>
    </source>
</evidence>
<evidence type="ECO:0000313" key="3">
    <source>
        <dbReference type="Proteomes" id="UP000197361"/>
    </source>
</evidence>
<proteinExistence type="predicted"/>
<dbReference type="AlphaFoldDB" id="A0A246JX98"/>
<keyword evidence="3" id="KW-1185">Reference proteome</keyword>
<dbReference type="EMBL" id="NISK01000002">
    <property type="protein sequence ID" value="OWQ97694.1"/>
    <property type="molecule type" value="Genomic_DNA"/>
</dbReference>
<dbReference type="InterPro" id="IPR041459">
    <property type="entry name" value="MPTase-PolyVal"/>
</dbReference>
<organism evidence="2 3">
    <name type="scientific">Sphingopyxis bauzanensis</name>
    <dbReference type="NCBI Taxonomy" id="651663"/>
    <lineage>
        <taxon>Bacteria</taxon>
        <taxon>Pseudomonadati</taxon>
        <taxon>Pseudomonadota</taxon>
        <taxon>Alphaproteobacteria</taxon>
        <taxon>Sphingomonadales</taxon>
        <taxon>Sphingomonadaceae</taxon>
        <taxon>Sphingopyxis</taxon>
    </lineage>
</organism>
<dbReference type="Pfam" id="PF18818">
    <property type="entry name" value="MPTase-PolyVal"/>
    <property type="match status" value="1"/>
</dbReference>
<gene>
    <name evidence="2" type="ORF">CDQ92_10985</name>
</gene>
<reference evidence="2 3" key="1">
    <citation type="journal article" date="2010" name="Int. J. Syst. Evol. Microbiol.">
        <title>Sphingopyxis bauzanensis sp. nov., a psychrophilic bacterium isolated from soil.</title>
        <authorList>
            <person name="Zhang D.C."/>
            <person name="Liu H.C."/>
            <person name="Xin Y.H."/>
            <person name="Zhou Y.G."/>
            <person name="Schinner F."/>
            <person name="Margesin R."/>
        </authorList>
    </citation>
    <scope>NUCLEOTIDE SEQUENCE [LARGE SCALE GENOMIC DNA]</scope>
    <source>
        <strain evidence="2 3">DSM 22271</strain>
    </source>
</reference>
<sequence length="64" mass="6819">MTGRNIAELGIVPTVRHSDYIGPWLVLLEDDARAIFRAASQAGKAADYSLAFRAGEGEEKGAGQ</sequence>
<accession>A0A246JX98</accession>
<protein>
    <recommendedName>
        <fullName evidence="1">Polyvalent protein metallopeptidase domain-containing protein</fullName>
    </recommendedName>
</protein>
<dbReference type="Proteomes" id="UP000197361">
    <property type="component" value="Unassembled WGS sequence"/>
</dbReference>
<comment type="caution">
    <text evidence="2">The sequence shown here is derived from an EMBL/GenBank/DDBJ whole genome shotgun (WGS) entry which is preliminary data.</text>
</comment>
<name>A0A246JX98_9SPHN</name>
<feature type="domain" description="Polyvalent protein metallopeptidase" evidence="1">
    <location>
        <begin position="7"/>
        <end position="41"/>
    </location>
</feature>
<evidence type="ECO:0000259" key="1">
    <source>
        <dbReference type="Pfam" id="PF18818"/>
    </source>
</evidence>